<comment type="subcellular location">
    <subcellularLocation>
        <location evidence="1">Cell membrane</location>
        <topology evidence="1">Peripheral membrane protein</topology>
    </subcellularLocation>
</comment>
<dbReference type="Proteomes" id="UP000589351">
    <property type="component" value="Unassembled WGS sequence"/>
</dbReference>
<dbReference type="AlphaFoldDB" id="A0A6V7R2B8"/>
<feature type="domain" description="ABC transporter" evidence="9">
    <location>
        <begin position="12"/>
        <end position="243"/>
    </location>
</feature>
<keyword evidence="7" id="KW-1278">Translocase</keyword>
<protein>
    <submittedName>
        <fullName evidence="10">HMP/thiamine import ATP-binding protein YkoD</fullName>
    </submittedName>
</protein>
<gene>
    <name evidence="10" type="primary">ykoD</name>
    <name evidence="10" type="ORF">JEODO184_00217</name>
</gene>
<dbReference type="InterPro" id="IPR027417">
    <property type="entry name" value="P-loop_NTPase"/>
</dbReference>
<evidence type="ECO:0000256" key="5">
    <source>
        <dbReference type="ARBA" id="ARBA00022741"/>
    </source>
</evidence>
<evidence type="ECO:0000313" key="10">
    <source>
        <dbReference type="EMBL" id="CAD2071365.1"/>
    </source>
</evidence>
<comment type="similarity">
    <text evidence="2">Belongs to the ABC transporter superfamily.</text>
</comment>
<keyword evidence="11" id="KW-1185">Reference proteome</keyword>
<keyword evidence="3" id="KW-0813">Transport</keyword>
<dbReference type="Pfam" id="PF00005">
    <property type="entry name" value="ABC_tran"/>
    <property type="match status" value="2"/>
</dbReference>
<dbReference type="GO" id="GO:0043190">
    <property type="term" value="C:ATP-binding cassette (ABC) transporter complex"/>
    <property type="evidence" value="ECO:0007669"/>
    <property type="project" value="TreeGrafter"/>
</dbReference>
<dbReference type="PROSITE" id="PS00211">
    <property type="entry name" value="ABC_TRANSPORTER_1"/>
    <property type="match status" value="1"/>
</dbReference>
<dbReference type="InterPro" id="IPR003439">
    <property type="entry name" value="ABC_transporter-like_ATP-bd"/>
</dbReference>
<dbReference type="SMART" id="SM00382">
    <property type="entry name" value="AAA"/>
    <property type="match status" value="2"/>
</dbReference>
<sequence>MSAEDMRIPMKVSKDDLFIQGLDLNFPEEKKTFNKLNLHIKAKEKVLLLGPSGSGKSTLLNVLGGLIPSVIHASMQADNIQLISNKAFVFQDPDAQFTMPTVEEELAFVLENLQLPKVEIRDKALQILESLNLPVSLDTNINTLSGGMKQKLSIASALLQNPSCLFLDEPSSMLDEAARKTLWNTVESIWDNLTVIIIEHRVDYIWDKVDRVLLMNKNGEIVADDTPQNILDNCLKQLNNLGVWHPYSWEQAPVFKKIKPEEAILTVEDLTIRRKDKTLFTVDKLTVNKGEWLTLEGPNGSGKTTFLNSIMKLIPSHGSIKFKGKVIKKTKDIVGQVYPVFQNPELQFITHKVYDEIFINMENLFDIQQAQKETESLLKAFDLSHVAHLNPLELSMGQKRRLSVATALGGLPDLLLLDEPTFGLDQKNTFDLLNHFHNLISEGTSIIMISHDYNILKRYPSRRLEIRNGQLIEKEVSYV</sequence>
<evidence type="ECO:0000256" key="6">
    <source>
        <dbReference type="ARBA" id="ARBA00022840"/>
    </source>
</evidence>
<evidence type="ECO:0000256" key="2">
    <source>
        <dbReference type="ARBA" id="ARBA00005417"/>
    </source>
</evidence>
<dbReference type="PANTHER" id="PTHR43553">
    <property type="entry name" value="HEAVY METAL TRANSPORTER"/>
    <property type="match status" value="1"/>
</dbReference>
<evidence type="ECO:0000256" key="8">
    <source>
        <dbReference type="ARBA" id="ARBA00023136"/>
    </source>
</evidence>
<evidence type="ECO:0000256" key="3">
    <source>
        <dbReference type="ARBA" id="ARBA00022448"/>
    </source>
</evidence>
<evidence type="ECO:0000256" key="4">
    <source>
        <dbReference type="ARBA" id="ARBA00022475"/>
    </source>
</evidence>
<dbReference type="InterPro" id="IPR003593">
    <property type="entry name" value="AAA+_ATPase"/>
</dbReference>
<proteinExistence type="inferred from homology"/>
<dbReference type="InterPro" id="IPR015856">
    <property type="entry name" value="ABC_transpr_CbiO/EcfA_su"/>
</dbReference>
<evidence type="ECO:0000256" key="1">
    <source>
        <dbReference type="ARBA" id="ARBA00004202"/>
    </source>
</evidence>
<feature type="domain" description="ABC transporter" evidence="9">
    <location>
        <begin position="265"/>
        <end position="479"/>
    </location>
</feature>
<keyword evidence="4" id="KW-1003">Cell membrane</keyword>
<evidence type="ECO:0000313" key="11">
    <source>
        <dbReference type="Proteomes" id="UP000589351"/>
    </source>
</evidence>
<comment type="caution">
    <text evidence="10">The sequence shown here is derived from an EMBL/GenBank/DDBJ whole genome shotgun (WGS) entry which is preliminary data.</text>
</comment>
<dbReference type="GO" id="GO:0042626">
    <property type="term" value="F:ATPase-coupled transmembrane transporter activity"/>
    <property type="evidence" value="ECO:0007669"/>
    <property type="project" value="TreeGrafter"/>
</dbReference>
<keyword evidence="6 10" id="KW-0067">ATP-binding</keyword>
<dbReference type="InterPro" id="IPR050095">
    <property type="entry name" value="ECF_ABC_transporter_ATP-bd"/>
</dbReference>
<reference evidence="10 11" key="1">
    <citation type="submission" date="2020-07" db="EMBL/GenBank/DDBJ databases">
        <authorList>
            <person name="Criscuolo A."/>
        </authorList>
    </citation>
    <scope>NUCLEOTIDE SEQUENCE [LARGE SCALE GENOMIC DNA]</scope>
    <source>
        <strain evidence="10">CIP111649</strain>
    </source>
</reference>
<dbReference type="CDD" id="cd03225">
    <property type="entry name" value="ABC_cobalt_CbiO_domain1"/>
    <property type="match status" value="2"/>
</dbReference>
<keyword evidence="8" id="KW-0472">Membrane</keyword>
<evidence type="ECO:0000256" key="7">
    <source>
        <dbReference type="ARBA" id="ARBA00022967"/>
    </source>
</evidence>
<dbReference type="EMBL" id="CAJEWD010000003">
    <property type="protein sequence ID" value="CAD2071365.1"/>
    <property type="molecule type" value="Genomic_DNA"/>
</dbReference>
<dbReference type="InterPro" id="IPR017871">
    <property type="entry name" value="ABC_transporter-like_CS"/>
</dbReference>
<name>A0A6V7R2B8_9STAP</name>
<keyword evidence="5" id="KW-0547">Nucleotide-binding</keyword>
<dbReference type="GO" id="GO:0005524">
    <property type="term" value="F:ATP binding"/>
    <property type="evidence" value="ECO:0007669"/>
    <property type="project" value="UniProtKB-KW"/>
</dbReference>
<dbReference type="RefSeq" id="WP_235962183.1">
    <property type="nucleotide sequence ID" value="NZ_CAJEWD010000003.1"/>
</dbReference>
<dbReference type="GO" id="GO:0016887">
    <property type="term" value="F:ATP hydrolysis activity"/>
    <property type="evidence" value="ECO:0007669"/>
    <property type="project" value="InterPro"/>
</dbReference>
<dbReference type="SUPFAM" id="SSF52540">
    <property type="entry name" value="P-loop containing nucleoside triphosphate hydrolases"/>
    <property type="match status" value="2"/>
</dbReference>
<dbReference type="Gene3D" id="3.40.50.300">
    <property type="entry name" value="P-loop containing nucleotide triphosphate hydrolases"/>
    <property type="match status" value="2"/>
</dbReference>
<organism evidence="10 11">
    <name type="scientific">Jeotgalicoccus meleagridis</name>
    <dbReference type="NCBI Taxonomy" id="2759181"/>
    <lineage>
        <taxon>Bacteria</taxon>
        <taxon>Bacillati</taxon>
        <taxon>Bacillota</taxon>
        <taxon>Bacilli</taxon>
        <taxon>Bacillales</taxon>
        <taxon>Staphylococcaceae</taxon>
        <taxon>Jeotgalicoccus</taxon>
    </lineage>
</organism>
<accession>A0A6V7R2B8</accession>
<evidence type="ECO:0000259" key="9">
    <source>
        <dbReference type="PROSITE" id="PS50893"/>
    </source>
</evidence>
<dbReference type="PROSITE" id="PS50893">
    <property type="entry name" value="ABC_TRANSPORTER_2"/>
    <property type="match status" value="2"/>
</dbReference>